<keyword evidence="7 16" id="KW-0732">Signal</keyword>
<evidence type="ECO:0000256" key="9">
    <source>
        <dbReference type="ARBA" id="ARBA00023065"/>
    </source>
</evidence>
<keyword evidence="6 14" id="KW-0812">Transmembrane</keyword>
<dbReference type="NCBIfam" id="TIGR01783">
    <property type="entry name" value="TonB-siderophor"/>
    <property type="match status" value="1"/>
</dbReference>
<dbReference type="InterPro" id="IPR010105">
    <property type="entry name" value="TonB_sidphr_rcpt"/>
</dbReference>
<feature type="domain" description="TonB-dependent receptor-like beta-barrel" evidence="17">
    <location>
        <begin position="311"/>
        <end position="796"/>
    </location>
</feature>
<dbReference type="AlphaFoldDB" id="A0A521FCB1"/>
<evidence type="ECO:0000259" key="17">
    <source>
        <dbReference type="Pfam" id="PF00593"/>
    </source>
</evidence>
<keyword evidence="8" id="KW-0408">Iron</keyword>
<evidence type="ECO:0000256" key="6">
    <source>
        <dbReference type="ARBA" id="ARBA00022692"/>
    </source>
</evidence>
<evidence type="ECO:0000256" key="14">
    <source>
        <dbReference type="PROSITE-ProRule" id="PRU01360"/>
    </source>
</evidence>
<feature type="signal peptide" evidence="16">
    <location>
        <begin position="1"/>
        <end position="25"/>
    </location>
</feature>
<keyword evidence="10 15" id="KW-0798">TonB box</keyword>
<keyword evidence="20" id="KW-1185">Reference proteome</keyword>
<keyword evidence="13 14" id="KW-0998">Cell outer membrane</keyword>
<dbReference type="GO" id="GO:0038023">
    <property type="term" value="F:signaling receptor activity"/>
    <property type="evidence" value="ECO:0007669"/>
    <property type="project" value="InterPro"/>
</dbReference>
<evidence type="ECO:0000313" key="20">
    <source>
        <dbReference type="Proteomes" id="UP000320300"/>
    </source>
</evidence>
<dbReference type="InterPro" id="IPR036942">
    <property type="entry name" value="Beta-barrel_TonB_sf"/>
</dbReference>
<evidence type="ECO:0000256" key="2">
    <source>
        <dbReference type="ARBA" id="ARBA00009810"/>
    </source>
</evidence>
<evidence type="ECO:0000256" key="10">
    <source>
        <dbReference type="ARBA" id="ARBA00023077"/>
    </source>
</evidence>
<keyword evidence="4 14" id="KW-1134">Transmembrane beta strand</keyword>
<evidence type="ECO:0000256" key="16">
    <source>
        <dbReference type="SAM" id="SignalP"/>
    </source>
</evidence>
<comment type="similarity">
    <text evidence="2 14 15">Belongs to the TonB-dependent receptor family.</text>
</comment>
<comment type="subcellular location">
    <subcellularLocation>
        <location evidence="1 14">Cell outer membrane</location>
        <topology evidence="1 14">Multi-pass membrane protein</topology>
    </subcellularLocation>
</comment>
<organism evidence="19 20">
    <name type="scientific">Pedobacter westerhofensis</name>
    <dbReference type="NCBI Taxonomy" id="425512"/>
    <lineage>
        <taxon>Bacteria</taxon>
        <taxon>Pseudomonadati</taxon>
        <taxon>Bacteroidota</taxon>
        <taxon>Sphingobacteriia</taxon>
        <taxon>Sphingobacteriales</taxon>
        <taxon>Sphingobacteriaceae</taxon>
        <taxon>Pedobacter</taxon>
    </lineage>
</organism>
<dbReference type="EMBL" id="FXTN01000011">
    <property type="protein sequence ID" value="SMO93776.1"/>
    <property type="molecule type" value="Genomic_DNA"/>
</dbReference>
<evidence type="ECO:0000259" key="18">
    <source>
        <dbReference type="Pfam" id="PF07715"/>
    </source>
</evidence>
<sequence length="827" mass="91797">MRTVFMKLLTIAGIIFGMLSENAQAQVTEDFVIEGRIEDEQGKPIPNVSVKVDDLKISTSTDANGHYILKLKPGKYAVRFSFIGYQFLVKKADLTGGSLHNFNAELTEDSGQLQNVEITGRKERSYRAAGTFSGSKTETALRDIPQAISYVTKEVIEDQQAFRTIDLIKNMSGVNAFSTYDNDIVIRGFRASNSLINGLRTISSGWSSSLLPYVEKMEVIKGPASALFANTDPGGTVNIITKKPLNEDRKSVMLSTGSYNTTRIATDFTGPIDSAKTFLYRLNVAYQNAGSFRVLQGSEDIVIAPSFSFIPDDKTKVNFELVYSRTNGRLDRGQPIFGAAAGSGAELLYSTPISFAIGKDNDFLKQTNLFSTISVQRKISDKLSLNASYMKFMYKEDLLEHRTSNNYAVDADGVSIPTLMEMRTTRRNTQNNTDNLTLYGAYDLKTGAVTHKVLLGYDYIQSVFPKDNNSAFNARGYRNAANDGTINSYNPANRDRYLIVNNRPVPNVPHFDLTNPDYSFSEISEYFSKSEANENTPSKYYVNGVYVQDQMKWKNFQVLLALRKEYYVDLINAGESDEQKVDQSALLPRVGLVYTPIAPLSIYGTYTESYQPQGASTVGNVAVYGGPFDPLQGKMIEGGVKMELFEKRLAINIAAYRIEEKNILINANNGENPDLLRQVGEQRSTGVETDIYGSVNPNLSIIANFSYNKAVITESDITSEIGTLVPNAPRSQGNIWAKYVFTGGEAKGLGIALGSNYVTKRNTLNQALQLPGYTLVNAALSYTVKKFKMAVNFNNIFDKTHWIGGYDFNRLFPGTPRNYMTSIGYMF</sequence>
<gene>
    <name evidence="19" type="ORF">SAMN06265348_11189</name>
</gene>
<dbReference type="InterPro" id="IPR039426">
    <property type="entry name" value="TonB-dep_rcpt-like"/>
</dbReference>
<keyword evidence="11 14" id="KW-0472">Membrane</keyword>
<dbReference type="GO" id="GO:0015891">
    <property type="term" value="P:siderophore transport"/>
    <property type="evidence" value="ECO:0007669"/>
    <property type="project" value="InterPro"/>
</dbReference>
<dbReference type="PANTHER" id="PTHR32552">
    <property type="entry name" value="FERRICHROME IRON RECEPTOR-RELATED"/>
    <property type="match status" value="1"/>
</dbReference>
<evidence type="ECO:0000256" key="7">
    <source>
        <dbReference type="ARBA" id="ARBA00022729"/>
    </source>
</evidence>
<keyword evidence="5" id="KW-0410">Iron transport</keyword>
<dbReference type="GO" id="GO:0015344">
    <property type="term" value="F:siderophore uptake transmembrane transporter activity"/>
    <property type="evidence" value="ECO:0007669"/>
    <property type="project" value="TreeGrafter"/>
</dbReference>
<dbReference type="Proteomes" id="UP000320300">
    <property type="component" value="Unassembled WGS sequence"/>
</dbReference>
<evidence type="ECO:0000256" key="5">
    <source>
        <dbReference type="ARBA" id="ARBA00022496"/>
    </source>
</evidence>
<evidence type="ECO:0000256" key="12">
    <source>
        <dbReference type="ARBA" id="ARBA00023170"/>
    </source>
</evidence>
<evidence type="ECO:0000256" key="13">
    <source>
        <dbReference type="ARBA" id="ARBA00023237"/>
    </source>
</evidence>
<dbReference type="Gene3D" id="2.60.40.1120">
    <property type="entry name" value="Carboxypeptidase-like, regulatory domain"/>
    <property type="match status" value="1"/>
</dbReference>
<dbReference type="InterPro" id="IPR008969">
    <property type="entry name" value="CarboxyPept-like_regulatory"/>
</dbReference>
<protein>
    <submittedName>
        <fullName evidence="19">Iron complex outermembrane recepter protein</fullName>
    </submittedName>
</protein>
<evidence type="ECO:0000256" key="4">
    <source>
        <dbReference type="ARBA" id="ARBA00022452"/>
    </source>
</evidence>
<dbReference type="PROSITE" id="PS52016">
    <property type="entry name" value="TONB_DEPENDENT_REC_3"/>
    <property type="match status" value="1"/>
</dbReference>
<feature type="domain" description="TonB-dependent receptor plug" evidence="18">
    <location>
        <begin position="141"/>
        <end position="236"/>
    </location>
</feature>
<dbReference type="CDD" id="cd01347">
    <property type="entry name" value="ligand_gated_channel"/>
    <property type="match status" value="1"/>
</dbReference>
<dbReference type="GO" id="GO:0009279">
    <property type="term" value="C:cell outer membrane"/>
    <property type="evidence" value="ECO:0007669"/>
    <property type="project" value="UniProtKB-SubCell"/>
</dbReference>
<evidence type="ECO:0000313" key="19">
    <source>
        <dbReference type="EMBL" id="SMO93776.1"/>
    </source>
</evidence>
<dbReference type="InterPro" id="IPR000531">
    <property type="entry name" value="Beta-barrel_TonB"/>
</dbReference>
<proteinExistence type="inferred from homology"/>
<evidence type="ECO:0000256" key="8">
    <source>
        <dbReference type="ARBA" id="ARBA00023004"/>
    </source>
</evidence>
<keyword evidence="12" id="KW-0675">Receptor</keyword>
<dbReference type="Pfam" id="PF13715">
    <property type="entry name" value="CarbopepD_reg_2"/>
    <property type="match status" value="1"/>
</dbReference>
<accession>A0A521FCB1</accession>
<dbReference type="Gene3D" id="2.170.130.10">
    <property type="entry name" value="TonB-dependent receptor, plug domain"/>
    <property type="match status" value="1"/>
</dbReference>
<dbReference type="PANTHER" id="PTHR32552:SF68">
    <property type="entry name" value="FERRICHROME OUTER MEMBRANE TRANSPORTER_PHAGE RECEPTOR"/>
    <property type="match status" value="1"/>
</dbReference>
<reference evidence="19 20" key="1">
    <citation type="submission" date="2017-05" db="EMBL/GenBank/DDBJ databases">
        <authorList>
            <person name="Varghese N."/>
            <person name="Submissions S."/>
        </authorList>
    </citation>
    <scope>NUCLEOTIDE SEQUENCE [LARGE SCALE GENOMIC DNA]</scope>
    <source>
        <strain evidence="19 20">DSM 19036</strain>
    </source>
</reference>
<evidence type="ECO:0000256" key="15">
    <source>
        <dbReference type="RuleBase" id="RU003357"/>
    </source>
</evidence>
<evidence type="ECO:0000256" key="1">
    <source>
        <dbReference type="ARBA" id="ARBA00004571"/>
    </source>
</evidence>
<dbReference type="Pfam" id="PF07715">
    <property type="entry name" value="Plug"/>
    <property type="match status" value="1"/>
</dbReference>
<dbReference type="Pfam" id="PF00593">
    <property type="entry name" value="TonB_dep_Rec_b-barrel"/>
    <property type="match status" value="1"/>
</dbReference>
<dbReference type="RefSeq" id="WP_246101653.1">
    <property type="nucleotide sequence ID" value="NZ_CBCSJO010000001.1"/>
</dbReference>
<dbReference type="SUPFAM" id="SSF49464">
    <property type="entry name" value="Carboxypeptidase regulatory domain-like"/>
    <property type="match status" value="1"/>
</dbReference>
<dbReference type="InterPro" id="IPR037066">
    <property type="entry name" value="Plug_dom_sf"/>
</dbReference>
<name>A0A521FCB1_9SPHI</name>
<dbReference type="Gene3D" id="2.40.170.20">
    <property type="entry name" value="TonB-dependent receptor, beta-barrel domain"/>
    <property type="match status" value="1"/>
</dbReference>
<evidence type="ECO:0000256" key="3">
    <source>
        <dbReference type="ARBA" id="ARBA00022448"/>
    </source>
</evidence>
<evidence type="ECO:0000256" key="11">
    <source>
        <dbReference type="ARBA" id="ARBA00023136"/>
    </source>
</evidence>
<dbReference type="InterPro" id="IPR012910">
    <property type="entry name" value="Plug_dom"/>
</dbReference>
<keyword evidence="3 14" id="KW-0813">Transport</keyword>
<keyword evidence="9" id="KW-0406">Ion transport</keyword>
<feature type="chain" id="PRO_5021712251" evidence="16">
    <location>
        <begin position="26"/>
        <end position="827"/>
    </location>
</feature>
<dbReference type="SUPFAM" id="SSF56935">
    <property type="entry name" value="Porins"/>
    <property type="match status" value="1"/>
</dbReference>